<evidence type="ECO:0000256" key="1">
    <source>
        <dbReference type="ARBA" id="ARBA00004651"/>
    </source>
</evidence>
<dbReference type="Pfam" id="PF01032">
    <property type="entry name" value="FecCD"/>
    <property type="match status" value="1"/>
</dbReference>
<sequence>MTICSSLIRIWYSVPPLGCWRAPESCANGWTGPVRKTDFTTPRRYWPLLWLTLAALLAQGAALSIGSVALSPLQVLETLLGHQSGLAQTLVLELRLPRALAALGTGALLAAAGALMQILLRNPLADPYVLGLSGGAAVAALLAMLGGLSLALVSGAAFCGALFSTLLVFGLARGTGSWTPTRLLLTGIVIASGWGALISFLLAVGPVEQLPGMLYWLMGDMAYARHYGPVLLAALVSWLLLLPLARSLNVLARGPLQAAALGVAVRPLEWTLYLVASLMTAIAVTTAGSIGFIGLLVPHMLRLWLGNDQRLIIPASMLAGGTLLTLADTLARTLIAPQQLPVGVITALLGVPTFLFLLYRSR</sequence>
<protein>
    <submittedName>
        <fullName evidence="9">Iron ABC transporter permease</fullName>
    </submittedName>
</protein>
<feature type="transmembrane region" description="Helical" evidence="8">
    <location>
        <begin position="45"/>
        <end position="70"/>
    </location>
</feature>
<accession>A0A5B8SR62</accession>
<dbReference type="InterPro" id="IPR000522">
    <property type="entry name" value="ABC_transptr_permease_BtuC"/>
</dbReference>
<feature type="transmembrane region" description="Helical" evidence="8">
    <location>
        <begin position="151"/>
        <end position="171"/>
    </location>
</feature>
<evidence type="ECO:0000313" key="10">
    <source>
        <dbReference type="Proteomes" id="UP000321272"/>
    </source>
</evidence>
<dbReference type="InterPro" id="IPR037294">
    <property type="entry name" value="ABC_BtuC-like"/>
</dbReference>
<comment type="subcellular location">
    <subcellularLocation>
        <location evidence="1">Cell membrane</location>
        <topology evidence="1">Multi-pass membrane protein</topology>
    </subcellularLocation>
</comment>
<dbReference type="PANTHER" id="PTHR30472:SF25">
    <property type="entry name" value="ABC TRANSPORTER PERMEASE PROTEIN MJ0876-RELATED"/>
    <property type="match status" value="1"/>
</dbReference>
<evidence type="ECO:0000256" key="2">
    <source>
        <dbReference type="ARBA" id="ARBA00007935"/>
    </source>
</evidence>
<comment type="similarity">
    <text evidence="2">Belongs to the binding-protein-dependent transport system permease family. FecCD subfamily.</text>
</comment>
<gene>
    <name evidence="9" type="ORF">FGL86_11165</name>
</gene>
<feature type="transmembrane region" description="Helical" evidence="8">
    <location>
        <begin position="309"/>
        <end position="327"/>
    </location>
</feature>
<dbReference type="FunFam" id="1.10.3470.10:FF:000001">
    <property type="entry name" value="Vitamin B12 ABC transporter permease BtuC"/>
    <property type="match status" value="1"/>
</dbReference>
<feature type="transmembrane region" description="Helical" evidence="8">
    <location>
        <begin position="127"/>
        <end position="145"/>
    </location>
</feature>
<evidence type="ECO:0000256" key="7">
    <source>
        <dbReference type="ARBA" id="ARBA00023136"/>
    </source>
</evidence>
<organism evidence="9 10">
    <name type="scientific">Pistricoccus aurantiacus</name>
    <dbReference type="NCBI Taxonomy" id="1883414"/>
    <lineage>
        <taxon>Bacteria</taxon>
        <taxon>Pseudomonadati</taxon>
        <taxon>Pseudomonadota</taxon>
        <taxon>Gammaproteobacteria</taxon>
        <taxon>Oceanospirillales</taxon>
        <taxon>Halomonadaceae</taxon>
        <taxon>Pistricoccus</taxon>
    </lineage>
</organism>
<keyword evidence="6 8" id="KW-1133">Transmembrane helix</keyword>
<name>A0A5B8SR62_9GAMM</name>
<evidence type="ECO:0000256" key="8">
    <source>
        <dbReference type="SAM" id="Phobius"/>
    </source>
</evidence>
<keyword evidence="7 8" id="KW-0472">Membrane</keyword>
<evidence type="ECO:0000256" key="6">
    <source>
        <dbReference type="ARBA" id="ARBA00022989"/>
    </source>
</evidence>
<dbReference type="GO" id="GO:0005886">
    <property type="term" value="C:plasma membrane"/>
    <property type="evidence" value="ECO:0007669"/>
    <property type="project" value="UniProtKB-SubCell"/>
</dbReference>
<dbReference type="CDD" id="cd06550">
    <property type="entry name" value="TM_ABC_iron-siderophores_like"/>
    <property type="match status" value="1"/>
</dbReference>
<dbReference type="GO" id="GO:0022857">
    <property type="term" value="F:transmembrane transporter activity"/>
    <property type="evidence" value="ECO:0007669"/>
    <property type="project" value="InterPro"/>
</dbReference>
<keyword evidence="4" id="KW-1003">Cell membrane</keyword>
<dbReference type="PANTHER" id="PTHR30472">
    <property type="entry name" value="FERRIC ENTEROBACTIN TRANSPORT SYSTEM PERMEASE PROTEIN"/>
    <property type="match status" value="1"/>
</dbReference>
<evidence type="ECO:0000256" key="5">
    <source>
        <dbReference type="ARBA" id="ARBA00022692"/>
    </source>
</evidence>
<proteinExistence type="inferred from homology"/>
<reference evidence="9 10" key="1">
    <citation type="submission" date="2019-06" db="EMBL/GenBank/DDBJ databases">
        <title>Genome analyses of bacteria isolated from kimchi.</title>
        <authorList>
            <person name="Lee S."/>
            <person name="Ahn S."/>
            <person name="Roh S."/>
        </authorList>
    </citation>
    <scope>NUCLEOTIDE SEQUENCE [LARGE SCALE GENOMIC DNA]</scope>
    <source>
        <strain evidence="9 10">CBA4606</strain>
    </source>
</reference>
<dbReference type="OrthoDB" id="9055647at2"/>
<feature type="transmembrane region" description="Helical" evidence="8">
    <location>
        <begin position="274"/>
        <end position="297"/>
    </location>
</feature>
<keyword evidence="3" id="KW-0813">Transport</keyword>
<keyword evidence="5 8" id="KW-0812">Transmembrane</keyword>
<dbReference type="KEGG" id="paur:FGL86_11165"/>
<evidence type="ECO:0000256" key="4">
    <source>
        <dbReference type="ARBA" id="ARBA00022475"/>
    </source>
</evidence>
<dbReference type="EMBL" id="CP042382">
    <property type="protein sequence ID" value="QEA39582.1"/>
    <property type="molecule type" value="Genomic_DNA"/>
</dbReference>
<evidence type="ECO:0000256" key="3">
    <source>
        <dbReference type="ARBA" id="ARBA00022448"/>
    </source>
</evidence>
<keyword evidence="10" id="KW-1185">Reference proteome</keyword>
<feature type="transmembrane region" description="Helical" evidence="8">
    <location>
        <begin position="224"/>
        <end position="243"/>
    </location>
</feature>
<evidence type="ECO:0000313" key="9">
    <source>
        <dbReference type="EMBL" id="QEA39582.1"/>
    </source>
</evidence>
<dbReference type="AlphaFoldDB" id="A0A5B8SR62"/>
<feature type="transmembrane region" description="Helical" evidence="8">
    <location>
        <begin position="339"/>
        <end position="359"/>
    </location>
</feature>
<feature type="transmembrane region" description="Helical" evidence="8">
    <location>
        <begin position="99"/>
        <end position="120"/>
    </location>
</feature>
<dbReference type="SUPFAM" id="SSF81345">
    <property type="entry name" value="ABC transporter involved in vitamin B12 uptake, BtuC"/>
    <property type="match status" value="1"/>
</dbReference>
<feature type="transmembrane region" description="Helical" evidence="8">
    <location>
        <begin position="183"/>
        <end position="204"/>
    </location>
</feature>
<dbReference type="Gene3D" id="1.10.3470.10">
    <property type="entry name" value="ABC transporter involved in vitamin B12 uptake, BtuC"/>
    <property type="match status" value="1"/>
</dbReference>
<dbReference type="Proteomes" id="UP000321272">
    <property type="component" value="Chromosome"/>
</dbReference>